<dbReference type="InterPro" id="IPR010235">
    <property type="entry name" value="HepT"/>
</dbReference>
<gene>
    <name evidence="1" type="ORF">Mettu_2874</name>
</gene>
<sequence length="222" mass="25165">MNAPDIRWQQRFANFKKVLVQLKNAVELSKQRPLSLLEKQGVIQAFEFTHELAWNVLKDYLEDQGNQSIKGSKDATREAFKVALIADGEQWMAMIQSRNVSSHTYDEQTAEQLVVAIINNYFPSLRDRSRVVPRSDSACVFTKRFLRSENAGFPKSRRVIARMMLDTPCWVSNERSRTAGAAAGISGRVAFAACWARMPIKAFAKIATPRCLNCCKRTCKNT</sequence>
<accession>G3J203</accession>
<organism evidence="1 2">
    <name type="scientific">Methylobacter tundripaludum (strain ATCC BAA-1195 / DSM 17260 / SV96)</name>
    <dbReference type="NCBI Taxonomy" id="697282"/>
    <lineage>
        <taxon>Bacteria</taxon>
        <taxon>Pseudomonadati</taxon>
        <taxon>Pseudomonadota</taxon>
        <taxon>Gammaproteobacteria</taxon>
        <taxon>Methylococcales</taxon>
        <taxon>Methylococcaceae</taxon>
        <taxon>Methylobacter</taxon>
    </lineage>
</organism>
<dbReference type="HOGENOM" id="CLU_1244133_0_0_6"/>
<dbReference type="AlphaFoldDB" id="G3J203"/>
<dbReference type="STRING" id="697282.Mettu_2874"/>
<keyword evidence="1" id="KW-0808">Transferase</keyword>
<dbReference type="RefSeq" id="WP_006893932.1">
    <property type="nucleotide sequence ID" value="NZ_JH109154.1"/>
</dbReference>
<name>G3J203_METTV</name>
<evidence type="ECO:0000313" key="1">
    <source>
        <dbReference type="EMBL" id="EGW19759.1"/>
    </source>
</evidence>
<dbReference type="GO" id="GO:0016740">
    <property type="term" value="F:transferase activity"/>
    <property type="evidence" value="ECO:0007669"/>
    <property type="project" value="UniProtKB-KW"/>
</dbReference>
<dbReference type="Gene3D" id="1.20.120.330">
    <property type="entry name" value="Nucleotidyltransferases domain 2"/>
    <property type="match status" value="1"/>
</dbReference>
<dbReference type="eggNOG" id="COG1669">
    <property type="taxonomic scope" value="Bacteria"/>
</dbReference>
<dbReference type="NCBIfam" id="TIGR01987">
    <property type="entry name" value="HI0074"/>
    <property type="match status" value="1"/>
</dbReference>
<dbReference type="Pfam" id="PF08780">
    <property type="entry name" value="NTase_sub_bind"/>
    <property type="match status" value="1"/>
</dbReference>
<evidence type="ECO:0000313" key="2">
    <source>
        <dbReference type="Proteomes" id="UP000004664"/>
    </source>
</evidence>
<protein>
    <submittedName>
        <fullName evidence="1">Nucleotidyltransferase substrate binding protein, HI0074 family</fullName>
    </submittedName>
</protein>
<reference evidence="1 2" key="1">
    <citation type="submission" date="2011-06" db="EMBL/GenBank/DDBJ databases">
        <title>Genomic sequence of Methylobacter tundripaludum SV96.</title>
        <authorList>
            <consortium name="US DOE Joint Genome Institute"/>
            <person name="Lucas S."/>
            <person name="Han J."/>
            <person name="Lapidus A."/>
            <person name="Cheng J.-F."/>
            <person name="Goodwin L."/>
            <person name="Pitluck S."/>
            <person name="Held B."/>
            <person name="Detter J.C."/>
            <person name="Han C."/>
            <person name="Tapia R."/>
            <person name="Land M."/>
            <person name="Hauser L."/>
            <person name="Kyrpides N."/>
            <person name="Ivanova N."/>
            <person name="Ovchinnikova G."/>
            <person name="Pagani I."/>
            <person name="Klotz M.G."/>
            <person name="Dispirito A.A."/>
            <person name="Murrell J.C."/>
            <person name="Dunfield P."/>
            <person name="Kalyuzhnaya M.G."/>
            <person name="Svenning M."/>
            <person name="Trotsenko Y.A."/>
            <person name="Stein L.Y."/>
            <person name="Woyke T."/>
        </authorList>
    </citation>
    <scope>NUCLEOTIDE SEQUENCE [LARGE SCALE GENOMIC DNA]</scope>
    <source>
        <strain evidence="2">ATCC BAA-1195 / DSM 17260 / SV96</strain>
    </source>
</reference>
<proteinExistence type="predicted"/>
<dbReference type="EMBL" id="JH109154">
    <property type="protein sequence ID" value="EGW19759.1"/>
    <property type="molecule type" value="Genomic_DNA"/>
</dbReference>
<keyword evidence="2" id="KW-1185">Reference proteome</keyword>
<dbReference type="SUPFAM" id="SSF81593">
    <property type="entry name" value="Nucleotidyltransferase substrate binding subunit/domain"/>
    <property type="match status" value="1"/>
</dbReference>
<dbReference type="Proteomes" id="UP000004664">
    <property type="component" value="Unassembled WGS sequence"/>
</dbReference>